<dbReference type="AlphaFoldDB" id="A0A915KNU7"/>
<organism evidence="1 2">
    <name type="scientific">Romanomermis culicivorax</name>
    <name type="common">Nematode worm</name>
    <dbReference type="NCBI Taxonomy" id="13658"/>
    <lineage>
        <taxon>Eukaryota</taxon>
        <taxon>Metazoa</taxon>
        <taxon>Ecdysozoa</taxon>
        <taxon>Nematoda</taxon>
        <taxon>Enoplea</taxon>
        <taxon>Dorylaimia</taxon>
        <taxon>Mermithida</taxon>
        <taxon>Mermithoidea</taxon>
        <taxon>Mermithidae</taxon>
        <taxon>Romanomermis</taxon>
    </lineage>
</organism>
<protein>
    <submittedName>
        <fullName evidence="2">Cytochrome b</fullName>
    </submittedName>
</protein>
<accession>A0A915KNU7</accession>
<dbReference type="Proteomes" id="UP000887565">
    <property type="component" value="Unplaced"/>
</dbReference>
<name>A0A915KNU7_ROMCU</name>
<dbReference type="WBParaSite" id="nRc.2.0.1.t40522-RA">
    <property type="protein sequence ID" value="nRc.2.0.1.t40522-RA"/>
    <property type="gene ID" value="nRc.2.0.1.g40522"/>
</dbReference>
<evidence type="ECO:0000313" key="2">
    <source>
        <dbReference type="WBParaSite" id="nRc.2.0.1.t40522-RA"/>
    </source>
</evidence>
<sequence length="33" mass="3762">MNYKPKLPIIHPNWPIIAALGRCLSRLVQSHPP</sequence>
<evidence type="ECO:0000313" key="1">
    <source>
        <dbReference type="Proteomes" id="UP000887565"/>
    </source>
</evidence>
<keyword evidence="1" id="KW-1185">Reference proteome</keyword>
<reference evidence="2" key="1">
    <citation type="submission" date="2022-11" db="UniProtKB">
        <authorList>
            <consortium name="WormBaseParasite"/>
        </authorList>
    </citation>
    <scope>IDENTIFICATION</scope>
</reference>
<proteinExistence type="predicted"/>